<evidence type="ECO:0000313" key="4">
    <source>
        <dbReference type="Proteomes" id="UP000037035"/>
    </source>
</evidence>
<gene>
    <name evidence="3" type="ORF">VP01_506g5</name>
</gene>
<keyword evidence="2" id="KW-0812">Transmembrane</keyword>
<organism evidence="3 4">
    <name type="scientific">Puccinia sorghi</name>
    <dbReference type="NCBI Taxonomy" id="27349"/>
    <lineage>
        <taxon>Eukaryota</taxon>
        <taxon>Fungi</taxon>
        <taxon>Dikarya</taxon>
        <taxon>Basidiomycota</taxon>
        <taxon>Pucciniomycotina</taxon>
        <taxon>Pucciniomycetes</taxon>
        <taxon>Pucciniales</taxon>
        <taxon>Pucciniaceae</taxon>
        <taxon>Puccinia</taxon>
    </lineage>
</organism>
<feature type="region of interest" description="Disordered" evidence="1">
    <location>
        <begin position="494"/>
        <end position="534"/>
    </location>
</feature>
<evidence type="ECO:0000256" key="2">
    <source>
        <dbReference type="SAM" id="Phobius"/>
    </source>
</evidence>
<feature type="transmembrane region" description="Helical" evidence="2">
    <location>
        <begin position="284"/>
        <end position="307"/>
    </location>
</feature>
<dbReference type="OrthoDB" id="2504751at2759"/>
<dbReference type="AlphaFoldDB" id="A0A0L6UM91"/>
<name>A0A0L6UM91_9BASI</name>
<protein>
    <submittedName>
        <fullName evidence="3">Uncharacterized protein</fullName>
    </submittedName>
</protein>
<reference evidence="3 4" key="1">
    <citation type="submission" date="2015-08" db="EMBL/GenBank/DDBJ databases">
        <title>Next Generation Sequencing and Analysis of the Genome of Puccinia sorghi L Schw, the Causal Agent of Maize Common Rust.</title>
        <authorList>
            <person name="Rochi L."/>
            <person name="Burguener G."/>
            <person name="Darino M."/>
            <person name="Turjanski A."/>
            <person name="Kreff E."/>
            <person name="Dieguez M.J."/>
            <person name="Sacco F."/>
        </authorList>
    </citation>
    <scope>NUCLEOTIDE SEQUENCE [LARGE SCALE GENOMIC DNA]</scope>
    <source>
        <strain evidence="3 4">RO10H11247</strain>
    </source>
</reference>
<accession>A0A0L6UM91</accession>
<evidence type="ECO:0000313" key="3">
    <source>
        <dbReference type="EMBL" id="KNZ49357.1"/>
    </source>
</evidence>
<feature type="region of interest" description="Disordered" evidence="1">
    <location>
        <begin position="462"/>
        <end position="482"/>
    </location>
</feature>
<dbReference type="VEuPathDB" id="FungiDB:VP01_506g5"/>
<dbReference type="Proteomes" id="UP000037035">
    <property type="component" value="Unassembled WGS sequence"/>
</dbReference>
<feature type="transmembrane region" description="Helical" evidence="2">
    <location>
        <begin position="132"/>
        <end position="156"/>
    </location>
</feature>
<feature type="compositionally biased region" description="Polar residues" evidence="1">
    <location>
        <begin position="469"/>
        <end position="482"/>
    </location>
</feature>
<feature type="transmembrane region" description="Helical" evidence="2">
    <location>
        <begin position="201"/>
        <end position="225"/>
    </location>
</feature>
<comment type="caution">
    <text evidence="3">The sequence shown here is derived from an EMBL/GenBank/DDBJ whole genome shotgun (WGS) entry which is preliminary data.</text>
</comment>
<evidence type="ECO:0000256" key="1">
    <source>
        <dbReference type="SAM" id="MobiDB-lite"/>
    </source>
</evidence>
<feature type="transmembrane region" description="Helical" evidence="2">
    <location>
        <begin position="232"/>
        <end position="255"/>
    </location>
</feature>
<dbReference type="EMBL" id="LAVV01010242">
    <property type="protein sequence ID" value="KNZ49357.1"/>
    <property type="molecule type" value="Genomic_DNA"/>
</dbReference>
<keyword evidence="4" id="KW-1185">Reference proteome</keyword>
<feature type="transmembrane region" description="Helical" evidence="2">
    <location>
        <begin position="163"/>
        <end position="181"/>
    </location>
</feature>
<sequence>MPSLIVRYSQQEGLLGVRMGFSCAVSYLSISDDKALHESPTTTKSSFVKSTPRNVRSLMKPAGGLAKKNDPQESSRSAKLTYIDWKEVFYPGNISLPVELRGSSRDDENLMDAFCTNTLSQTQCNGLTRTGFTAAVSVGIFQGSLGFFLAAYLALFCPTKESAVAWMLAVNGILFLITSSLDTASRFHQDNLTKFIMMEKVTAGLGLVALILLFSFHIVSVGNLVKRYDRKMAPVVSILLVPLAVIALVFNIIALRSISYDALPSGIRAGASNVANFLNPSTKALGSMLAFLGLAALSHILIHYLLARRKCLEKKKREERRKKAISSFSTSTVDDGNVNGTSELQSPLCRWFDTLIPSILLAIIKTALTFSSENTIIARKILGLFEYITYLLVVVSCLPSPQAEKVEHDNFFCRIASNPSYVRSTPSPQPLIPPEIPADHTSMRGAPRVGVGSYNSTSALLGRVKDTPRGSNAGLSAPKNQLNRTSYTGLSAVSSLAPEDSASTAAFLPRPPPPPPHLRTRTTHGPNGSELAPLREELLEKFNGAGAPS</sequence>
<keyword evidence="2" id="KW-0472">Membrane</keyword>
<proteinExistence type="predicted"/>
<keyword evidence="2" id="KW-1133">Transmembrane helix</keyword>